<evidence type="ECO:0000313" key="1">
    <source>
        <dbReference type="EMBL" id="NOJ76447.1"/>
    </source>
</evidence>
<organism evidence="1 2">
    <name type="scientific">Empedobacter stercoris</name>
    <dbReference type="NCBI Taxonomy" id="1628248"/>
    <lineage>
        <taxon>Bacteria</taxon>
        <taxon>Pseudomonadati</taxon>
        <taxon>Bacteroidota</taxon>
        <taxon>Flavobacteriia</taxon>
        <taxon>Flavobacteriales</taxon>
        <taxon>Weeksellaceae</taxon>
        <taxon>Empedobacter</taxon>
    </lineage>
</organism>
<dbReference type="Proteomes" id="UP000580344">
    <property type="component" value="Unassembled WGS sequence"/>
</dbReference>
<dbReference type="InterPro" id="IPR015946">
    <property type="entry name" value="KH_dom-like_a/b"/>
</dbReference>
<keyword evidence="2" id="KW-1185">Reference proteome</keyword>
<protein>
    <submittedName>
        <fullName evidence="1">OsmC family protein</fullName>
    </submittedName>
</protein>
<dbReference type="InterPro" id="IPR003718">
    <property type="entry name" value="OsmC/Ohr_fam"/>
</dbReference>
<sequence length="130" mass="14142">MEKTIETIYQGQFTSNTACELNENGVTVNAVHFTPIDLLASAYSSCLLGTIDYLASKNGFQVQGTTSQITYQLDQGGTKVGSMNIKISFAEDYTAEQKEIILAATQNCHVGKSLDPAIVKSFEFVYPQGE</sequence>
<dbReference type="RefSeq" id="WP_171623737.1">
    <property type="nucleotide sequence ID" value="NZ_CP053698.1"/>
</dbReference>
<dbReference type="SUPFAM" id="SSF82784">
    <property type="entry name" value="OsmC-like"/>
    <property type="match status" value="1"/>
</dbReference>
<dbReference type="InterPro" id="IPR036102">
    <property type="entry name" value="OsmC/Ohrsf"/>
</dbReference>
<dbReference type="Pfam" id="PF02566">
    <property type="entry name" value="OsmC"/>
    <property type="match status" value="1"/>
</dbReference>
<gene>
    <name evidence="1" type="ORF">HMH06_11495</name>
</gene>
<evidence type="ECO:0000313" key="2">
    <source>
        <dbReference type="Proteomes" id="UP000580344"/>
    </source>
</evidence>
<comment type="caution">
    <text evidence="1">The sequence shown here is derived from an EMBL/GenBank/DDBJ whole genome shotgun (WGS) entry which is preliminary data.</text>
</comment>
<proteinExistence type="predicted"/>
<name>A0ABX1WP21_9FLAO</name>
<dbReference type="EMBL" id="JABFOQ010000033">
    <property type="protein sequence ID" value="NOJ76447.1"/>
    <property type="molecule type" value="Genomic_DNA"/>
</dbReference>
<reference evidence="1 2" key="1">
    <citation type="submission" date="2020-05" db="EMBL/GenBank/DDBJ databases">
        <title>Tigecycline resistant gene in Empedobacter stercoris.</title>
        <authorList>
            <person name="Chen Y."/>
            <person name="Cheng Y."/>
            <person name="Zhou K."/>
        </authorList>
    </citation>
    <scope>NUCLEOTIDE SEQUENCE [LARGE SCALE GENOMIC DNA]</scope>
    <source>
        <strain evidence="1 2">ES202</strain>
    </source>
</reference>
<accession>A0ABX1WP21</accession>
<dbReference type="Gene3D" id="3.30.300.20">
    <property type="match status" value="1"/>
</dbReference>